<feature type="site" description="Transition state stabilizer" evidence="9">
    <location>
        <position position="17"/>
    </location>
</feature>
<feature type="binding site" evidence="9">
    <location>
        <begin position="88"/>
        <end position="90"/>
    </location>
    <ligand>
        <name>ATP</name>
        <dbReference type="ChEBI" id="CHEBI:30616"/>
    </ligand>
</feature>
<comment type="function">
    <text evidence="9">Reversibly transfers an adenylyl group from ATP to 4'-phosphopantetheine, yielding dephospho-CoA (dPCoA) and pyrophosphate.</text>
</comment>
<dbReference type="AlphaFoldDB" id="A0A9D2P0L4"/>
<comment type="similarity">
    <text evidence="9">Belongs to the bacterial CoaD family.</text>
</comment>
<dbReference type="InterPro" id="IPR001980">
    <property type="entry name" value="PPAT"/>
</dbReference>
<dbReference type="EC" id="2.7.7.3" evidence="9"/>
<gene>
    <name evidence="9 11" type="primary">coaD</name>
    <name evidence="11" type="ORF">H9701_10240</name>
</gene>
<feature type="binding site" evidence="9">
    <location>
        <position position="41"/>
    </location>
    <ligand>
        <name>substrate</name>
    </ligand>
</feature>
<evidence type="ECO:0000256" key="3">
    <source>
        <dbReference type="ARBA" id="ARBA00022695"/>
    </source>
</evidence>
<dbReference type="EMBL" id="DWWJ01000190">
    <property type="protein sequence ID" value="HJC41912.1"/>
    <property type="molecule type" value="Genomic_DNA"/>
</dbReference>
<feature type="binding site" evidence="9">
    <location>
        <position position="87"/>
    </location>
    <ligand>
        <name>substrate</name>
    </ligand>
</feature>
<dbReference type="NCBIfam" id="TIGR00125">
    <property type="entry name" value="cyt_tran_rel"/>
    <property type="match status" value="1"/>
</dbReference>
<evidence type="ECO:0000256" key="9">
    <source>
        <dbReference type="HAMAP-Rule" id="MF_00151"/>
    </source>
</evidence>
<sequence length="170" mass="19416">MKTAIYPGSFDPITLGHLNIIKRAARCFDKLIVCVMVNSQKNGLFTPEERVELIRKVVSQLPNVEVDASSVLLAEYARQRRARVIVKGLRAVSDFESEVQMAVVNRKLNPNVDTMFLPSNEKYTYLSSTVVKEMVRYGVELSDFIPREIIEDVKRKTVQKQRPEENGRDS</sequence>
<feature type="binding site" evidence="9">
    <location>
        <position position="9"/>
    </location>
    <ligand>
        <name>substrate</name>
    </ligand>
</feature>
<organism evidence="11 12">
    <name type="scientific">Candidatus Intestinimonas pullistercoris</name>
    <dbReference type="NCBI Taxonomy" id="2838623"/>
    <lineage>
        <taxon>Bacteria</taxon>
        <taxon>Bacillati</taxon>
        <taxon>Bacillota</taxon>
        <taxon>Clostridia</taxon>
        <taxon>Eubacteriales</taxon>
        <taxon>Intestinimonas</taxon>
    </lineage>
</organism>
<keyword evidence="6 9" id="KW-0460">Magnesium</keyword>
<keyword evidence="4 9" id="KW-0547">Nucleotide-binding</keyword>
<evidence type="ECO:0000256" key="7">
    <source>
        <dbReference type="ARBA" id="ARBA00022993"/>
    </source>
</evidence>
<comment type="subcellular location">
    <subcellularLocation>
        <location evidence="9">Cytoplasm</location>
    </subcellularLocation>
</comment>
<evidence type="ECO:0000313" key="11">
    <source>
        <dbReference type="EMBL" id="HJC41912.1"/>
    </source>
</evidence>
<dbReference type="PRINTS" id="PR01020">
    <property type="entry name" value="LPSBIOSNTHSS"/>
</dbReference>
<evidence type="ECO:0000256" key="8">
    <source>
        <dbReference type="ARBA" id="ARBA00029346"/>
    </source>
</evidence>
<evidence type="ECO:0000256" key="5">
    <source>
        <dbReference type="ARBA" id="ARBA00022840"/>
    </source>
</evidence>
<dbReference type="PANTHER" id="PTHR21342:SF1">
    <property type="entry name" value="PHOSPHOPANTETHEINE ADENYLYLTRANSFERASE"/>
    <property type="match status" value="1"/>
</dbReference>
<dbReference type="Gene3D" id="3.40.50.620">
    <property type="entry name" value="HUPs"/>
    <property type="match status" value="1"/>
</dbReference>
<accession>A0A9D2P0L4</accession>
<dbReference type="GO" id="GO:0004595">
    <property type="term" value="F:pantetheine-phosphate adenylyltransferase activity"/>
    <property type="evidence" value="ECO:0007669"/>
    <property type="project" value="UniProtKB-UniRule"/>
</dbReference>
<dbReference type="GO" id="GO:0005737">
    <property type="term" value="C:cytoplasm"/>
    <property type="evidence" value="ECO:0007669"/>
    <property type="project" value="UniProtKB-SubCell"/>
</dbReference>
<feature type="binding site" evidence="9">
    <location>
        <position position="98"/>
    </location>
    <ligand>
        <name>ATP</name>
        <dbReference type="ChEBI" id="CHEBI:30616"/>
    </ligand>
</feature>
<dbReference type="InterPro" id="IPR014729">
    <property type="entry name" value="Rossmann-like_a/b/a_fold"/>
</dbReference>
<dbReference type="HAMAP" id="MF_00151">
    <property type="entry name" value="PPAT_bact"/>
    <property type="match status" value="1"/>
</dbReference>
<feature type="binding site" evidence="9">
    <location>
        <position position="73"/>
    </location>
    <ligand>
        <name>substrate</name>
    </ligand>
</feature>
<evidence type="ECO:0000256" key="6">
    <source>
        <dbReference type="ARBA" id="ARBA00022842"/>
    </source>
</evidence>
<dbReference type="GO" id="GO:0015937">
    <property type="term" value="P:coenzyme A biosynthetic process"/>
    <property type="evidence" value="ECO:0007669"/>
    <property type="project" value="UniProtKB-UniRule"/>
</dbReference>
<comment type="pathway">
    <text evidence="9">Cofactor biosynthesis; coenzyme A biosynthesis; CoA from (R)-pantothenate: step 4/5.</text>
</comment>
<evidence type="ECO:0000256" key="4">
    <source>
        <dbReference type="ARBA" id="ARBA00022741"/>
    </source>
</evidence>
<comment type="catalytic activity">
    <reaction evidence="8 9">
        <text>(R)-4'-phosphopantetheine + ATP + H(+) = 3'-dephospho-CoA + diphosphate</text>
        <dbReference type="Rhea" id="RHEA:19801"/>
        <dbReference type="ChEBI" id="CHEBI:15378"/>
        <dbReference type="ChEBI" id="CHEBI:30616"/>
        <dbReference type="ChEBI" id="CHEBI:33019"/>
        <dbReference type="ChEBI" id="CHEBI:57328"/>
        <dbReference type="ChEBI" id="CHEBI:61723"/>
        <dbReference type="EC" id="2.7.7.3"/>
    </reaction>
</comment>
<keyword evidence="1 9" id="KW-0963">Cytoplasm</keyword>
<proteinExistence type="inferred from homology"/>
<feature type="binding site" evidence="9">
    <location>
        <begin position="9"/>
        <end position="10"/>
    </location>
    <ligand>
        <name>ATP</name>
        <dbReference type="ChEBI" id="CHEBI:30616"/>
    </ligand>
</feature>
<evidence type="ECO:0000259" key="10">
    <source>
        <dbReference type="Pfam" id="PF01467"/>
    </source>
</evidence>
<evidence type="ECO:0000256" key="2">
    <source>
        <dbReference type="ARBA" id="ARBA00022679"/>
    </source>
</evidence>
<dbReference type="Pfam" id="PF01467">
    <property type="entry name" value="CTP_transf_like"/>
    <property type="match status" value="1"/>
</dbReference>
<evidence type="ECO:0000313" key="12">
    <source>
        <dbReference type="Proteomes" id="UP000823882"/>
    </source>
</evidence>
<dbReference type="CDD" id="cd02163">
    <property type="entry name" value="PPAT"/>
    <property type="match status" value="1"/>
</dbReference>
<dbReference type="InterPro" id="IPR004821">
    <property type="entry name" value="Cyt_trans-like"/>
</dbReference>
<feature type="binding site" evidence="9">
    <location>
        <position position="17"/>
    </location>
    <ligand>
        <name>ATP</name>
        <dbReference type="ChEBI" id="CHEBI:30616"/>
    </ligand>
</feature>
<protein>
    <recommendedName>
        <fullName evidence="9">Phosphopantetheine adenylyltransferase</fullName>
        <ecNumber evidence="9">2.7.7.3</ecNumber>
    </recommendedName>
    <alternativeName>
        <fullName evidence="9">Dephospho-CoA pyrophosphorylase</fullName>
    </alternativeName>
    <alternativeName>
        <fullName evidence="9">Pantetheine-phosphate adenylyltransferase</fullName>
        <shortName evidence="9">PPAT</shortName>
    </alternativeName>
</protein>
<keyword evidence="5 9" id="KW-0067">ATP-binding</keyword>
<dbReference type="NCBIfam" id="TIGR01510">
    <property type="entry name" value="coaD_prev_kdtB"/>
    <property type="match status" value="1"/>
</dbReference>
<name>A0A9D2P0L4_9FIRM</name>
<reference evidence="11" key="1">
    <citation type="journal article" date="2021" name="PeerJ">
        <title>Extensive microbial diversity within the chicken gut microbiome revealed by metagenomics and culture.</title>
        <authorList>
            <person name="Gilroy R."/>
            <person name="Ravi A."/>
            <person name="Getino M."/>
            <person name="Pursley I."/>
            <person name="Horton D.L."/>
            <person name="Alikhan N.F."/>
            <person name="Baker D."/>
            <person name="Gharbi K."/>
            <person name="Hall N."/>
            <person name="Watson M."/>
            <person name="Adriaenssens E.M."/>
            <person name="Foster-Nyarko E."/>
            <person name="Jarju S."/>
            <person name="Secka A."/>
            <person name="Antonio M."/>
            <person name="Oren A."/>
            <person name="Chaudhuri R.R."/>
            <person name="La Ragione R."/>
            <person name="Hildebrand F."/>
            <person name="Pallen M.J."/>
        </authorList>
    </citation>
    <scope>NUCLEOTIDE SEQUENCE</scope>
    <source>
        <strain evidence="11">CHK186-1790</strain>
    </source>
</reference>
<comment type="subunit">
    <text evidence="9">Homohexamer.</text>
</comment>
<reference evidence="11" key="2">
    <citation type="submission" date="2021-04" db="EMBL/GenBank/DDBJ databases">
        <authorList>
            <person name="Gilroy R."/>
        </authorList>
    </citation>
    <scope>NUCLEOTIDE SEQUENCE</scope>
    <source>
        <strain evidence="11">CHK186-1790</strain>
    </source>
</reference>
<feature type="domain" description="Cytidyltransferase-like" evidence="10">
    <location>
        <begin position="5"/>
        <end position="133"/>
    </location>
</feature>
<comment type="cofactor">
    <cofactor evidence="9">
        <name>Mg(2+)</name>
        <dbReference type="ChEBI" id="CHEBI:18420"/>
    </cofactor>
</comment>
<dbReference type="Proteomes" id="UP000823882">
    <property type="component" value="Unassembled WGS sequence"/>
</dbReference>
<comment type="caution">
    <text evidence="11">The sequence shown here is derived from an EMBL/GenBank/DDBJ whole genome shotgun (WGS) entry which is preliminary data.</text>
</comment>
<dbReference type="SUPFAM" id="SSF52374">
    <property type="entry name" value="Nucleotidylyl transferase"/>
    <property type="match status" value="1"/>
</dbReference>
<dbReference type="GO" id="GO:0005524">
    <property type="term" value="F:ATP binding"/>
    <property type="evidence" value="ECO:0007669"/>
    <property type="project" value="UniProtKB-KW"/>
</dbReference>
<keyword evidence="3 9" id="KW-0548">Nucleotidyltransferase</keyword>
<feature type="binding site" evidence="9">
    <location>
        <begin position="123"/>
        <end position="129"/>
    </location>
    <ligand>
        <name>ATP</name>
        <dbReference type="ChEBI" id="CHEBI:30616"/>
    </ligand>
</feature>
<evidence type="ECO:0000256" key="1">
    <source>
        <dbReference type="ARBA" id="ARBA00022490"/>
    </source>
</evidence>
<keyword evidence="2 9" id="KW-0808">Transferase</keyword>
<dbReference type="PANTHER" id="PTHR21342">
    <property type="entry name" value="PHOSPHOPANTETHEINE ADENYLYLTRANSFERASE"/>
    <property type="match status" value="1"/>
</dbReference>
<keyword evidence="7 9" id="KW-0173">Coenzyme A biosynthesis</keyword>